<dbReference type="Proteomes" id="UP001054252">
    <property type="component" value="Unassembled WGS sequence"/>
</dbReference>
<sequence length="75" mass="8123">MLFSTQICSIRPFKTSRIFLALTRVTGPPWNTPCPREQKICHGDEALSGISCVGWSSISAGDMITSDADLLSHVA</sequence>
<evidence type="ECO:0000313" key="1">
    <source>
        <dbReference type="EMBL" id="GKV11002.1"/>
    </source>
</evidence>
<organism evidence="1 2">
    <name type="scientific">Rubroshorea leprosula</name>
    <dbReference type="NCBI Taxonomy" id="152421"/>
    <lineage>
        <taxon>Eukaryota</taxon>
        <taxon>Viridiplantae</taxon>
        <taxon>Streptophyta</taxon>
        <taxon>Embryophyta</taxon>
        <taxon>Tracheophyta</taxon>
        <taxon>Spermatophyta</taxon>
        <taxon>Magnoliopsida</taxon>
        <taxon>eudicotyledons</taxon>
        <taxon>Gunneridae</taxon>
        <taxon>Pentapetalae</taxon>
        <taxon>rosids</taxon>
        <taxon>malvids</taxon>
        <taxon>Malvales</taxon>
        <taxon>Dipterocarpaceae</taxon>
        <taxon>Rubroshorea</taxon>
    </lineage>
</organism>
<comment type="caution">
    <text evidence="1">The sequence shown here is derived from an EMBL/GenBank/DDBJ whole genome shotgun (WGS) entry which is preliminary data.</text>
</comment>
<reference evidence="1 2" key="1">
    <citation type="journal article" date="2021" name="Commun. Biol.">
        <title>The genome of Shorea leprosula (Dipterocarpaceae) highlights the ecological relevance of drought in aseasonal tropical rainforests.</title>
        <authorList>
            <person name="Ng K.K.S."/>
            <person name="Kobayashi M.J."/>
            <person name="Fawcett J.A."/>
            <person name="Hatakeyama M."/>
            <person name="Paape T."/>
            <person name="Ng C.H."/>
            <person name="Ang C.C."/>
            <person name="Tnah L.H."/>
            <person name="Lee C.T."/>
            <person name="Nishiyama T."/>
            <person name="Sese J."/>
            <person name="O'Brien M.J."/>
            <person name="Copetti D."/>
            <person name="Mohd Noor M.I."/>
            <person name="Ong R.C."/>
            <person name="Putra M."/>
            <person name="Sireger I.Z."/>
            <person name="Indrioko S."/>
            <person name="Kosugi Y."/>
            <person name="Izuno A."/>
            <person name="Isagi Y."/>
            <person name="Lee S.L."/>
            <person name="Shimizu K.K."/>
        </authorList>
    </citation>
    <scope>NUCLEOTIDE SEQUENCE [LARGE SCALE GENOMIC DNA]</scope>
    <source>
        <strain evidence="1">214</strain>
    </source>
</reference>
<accession>A0AAV5JI28</accession>
<dbReference type="AlphaFoldDB" id="A0AAV5JI28"/>
<evidence type="ECO:0000313" key="2">
    <source>
        <dbReference type="Proteomes" id="UP001054252"/>
    </source>
</evidence>
<dbReference type="EMBL" id="BPVZ01000033">
    <property type="protein sequence ID" value="GKV11002.1"/>
    <property type="molecule type" value="Genomic_DNA"/>
</dbReference>
<name>A0AAV5JI28_9ROSI</name>
<keyword evidence="2" id="KW-1185">Reference proteome</keyword>
<gene>
    <name evidence="1" type="ORF">SLEP1_g22291</name>
</gene>
<protein>
    <submittedName>
        <fullName evidence="1">Uncharacterized protein</fullName>
    </submittedName>
</protein>
<proteinExistence type="predicted"/>